<dbReference type="Proteomes" id="UP001060215">
    <property type="component" value="Chromosome 1"/>
</dbReference>
<sequence length="124" mass="13629">MEAFESEALSGADRAENDNEGADDPHRWRPTPHRITVDLSDEIAFVVKEIRSSLLSSSISTTRSTTTSALATLETNDVVFSFSLLDPLCSKEKKRKEKKVETLSQLPLSSSSSSTMVLHENLSS</sequence>
<reference evidence="1 2" key="1">
    <citation type="journal article" date="2022" name="Plant J.">
        <title>Chromosome-level genome of Camellia lanceoleosa provides a valuable resource for understanding genome evolution and self-incompatibility.</title>
        <authorList>
            <person name="Gong W."/>
            <person name="Xiao S."/>
            <person name="Wang L."/>
            <person name="Liao Z."/>
            <person name="Chang Y."/>
            <person name="Mo W."/>
            <person name="Hu G."/>
            <person name="Li W."/>
            <person name="Zhao G."/>
            <person name="Zhu H."/>
            <person name="Hu X."/>
            <person name="Ji K."/>
            <person name="Xiang X."/>
            <person name="Song Q."/>
            <person name="Yuan D."/>
            <person name="Jin S."/>
            <person name="Zhang L."/>
        </authorList>
    </citation>
    <scope>NUCLEOTIDE SEQUENCE [LARGE SCALE GENOMIC DNA]</scope>
    <source>
        <strain evidence="1">SQ_2022a</strain>
    </source>
</reference>
<protein>
    <submittedName>
        <fullName evidence="1">Uncharacterized protein</fullName>
    </submittedName>
</protein>
<proteinExistence type="predicted"/>
<name>A0ACC0IZP7_9ERIC</name>
<evidence type="ECO:0000313" key="2">
    <source>
        <dbReference type="Proteomes" id="UP001060215"/>
    </source>
</evidence>
<comment type="caution">
    <text evidence="1">The sequence shown here is derived from an EMBL/GenBank/DDBJ whole genome shotgun (WGS) entry which is preliminary data.</text>
</comment>
<gene>
    <name evidence="1" type="ORF">LOK49_LG01G01603</name>
</gene>
<organism evidence="1 2">
    <name type="scientific">Camellia lanceoleosa</name>
    <dbReference type="NCBI Taxonomy" id="1840588"/>
    <lineage>
        <taxon>Eukaryota</taxon>
        <taxon>Viridiplantae</taxon>
        <taxon>Streptophyta</taxon>
        <taxon>Embryophyta</taxon>
        <taxon>Tracheophyta</taxon>
        <taxon>Spermatophyta</taxon>
        <taxon>Magnoliopsida</taxon>
        <taxon>eudicotyledons</taxon>
        <taxon>Gunneridae</taxon>
        <taxon>Pentapetalae</taxon>
        <taxon>asterids</taxon>
        <taxon>Ericales</taxon>
        <taxon>Theaceae</taxon>
        <taxon>Camellia</taxon>
    </lineage>
</organism>
<keyword evidence="2" id="KW-1185">Reference proteome</keyword>
<evidence type="ECO:0000313" key="1">
    <source>
        <dbReference type="EMBL" id="KAI8030608.1"/>
    </source>
</evidence>
<accession>A0ACC0IZP7</accession>
<dbReference type="EMBL" id="CM045758">
    <property type="protein sequence ID" value="KAI8030608.1"/>
    <property type="molecule type" value="Genomic_DNA"/>
</dbReference>